<dbReference type="RefSeq" id="WP_345312710.1">
    <property type="nucleotide sequence ID" value="NZ_BAABIE010000003.1"/>
</dbReference>
<evidence type="ECO:0000313" key="2">
    <source>
        <dbReference type="Proteomes" id="UP001500822"/>
    </source>
</evidence>
<comment type="caution">
    <text evidence="1">The sequence shown here is derived from an EMBL/GenBank/DDBJ whole genome shotgun (WGS) entry which is preliminary data.</text>
</comment>
<protein>
    <submittedName>
        <fullName evidence="1">Uncharacterized protein</fullName>
    </submittedName>
</protein>
<dbReference type="EMBL" id="BAABIE010000003">
    <property type="protein sequence ID" value="GAA4743834.1"/>
    <property type="molecule type" value="Genomic_DNA"/>
</dbReference>
<reference evidence="2" key="1">
    <citation type="journal article" date="2019" name="Int. J. Syst. Evol. Microbiol.">
        <title>The Global Catalogue of Microorganisms (GCM) 10K type strain sequencing project: providing services to taxonomists for standard genome sequencing and annotation.</title>
        <authorList>
            <consortium name="The Broad Institute Genomics Platform"/>
            <consortium name="The Broad Institute Genome Sequencing Center for Infectious Disease"/>
            <person name="Wu L."/>
            <person name="Ma J."/>
        </authorList>
    </citation>
    <scope>NUCLEOTIDE SEQUENCE [LARGE SCALE GENOMIC DNA]</scope>
    <source>
        <strain evidence="2">JCM 18077</strain>
    </source>
</reference>
<proteinExistence type="predicted"/>
<name>A0ABP8Z1L1_9ACTN</name>
<sequence>MELNDDFLAEIGLGDLPKEQRKPFLEQVYSTLEQRTGEALSAGLTDAQLAEFESLVNRDGPKVAAWLEKYAPDFATDPLYLKVRDAMGPEASDSDVVCEYAAGQWLHINRPNHKEVVTQIFADIKGEIIANRDKILGIG</sequence>
<dbReference type="Pfam" id="PF18908">
    <property type="entry name" value="DUF5663"/>
    <property type="match status" value="1"/>
</dbReference>
<gene>
    <name evidence="1" type="ORF">GCM10023217_10860</name>
</gene>
<organism evidence="1 2">
    <name type="scientific">Gordonia alkaliphila</name>
    <dbReference type="NCBI Taxonomy" id="1053547"/>
    <lineage>
        <taxon>Bacteria</taxon>
        <taxon>Bacillati</taxon>
        <taxon>Actinomycetota</taxon>
        <taxon>Actinomycetes</taxon>
        <taxon>Mycobacteriales</taxon>
        <taxon>Gordoniaceae</taxon>
        <taxon>Gordonia</taxon>
    </lineage>
</organism>
<dbReference type="InterPro" id="IPR043722">
    <property type="entry name" value="DUF5663"/>
</dbReference>
<accession>A0ABP8Z1L1</accession>
<keyword evidence="2" id="KW-1185">Reference proteome</keyword>
<evidence type="ECO:0000313" key="1">
    <source>
        <dbReference type="EMBL" id="GAA4743834.1"/>
    </source>
</evidence>
<dbReference type="Proteomes" id="UP001500822">
    <property type="component" value="Unassembled WGS sequence"/>
</dbReference>